<proteinExistence type="predicted"/>
<dbReference type="CDD" id="cd02209">
    <property type="entry name" value="cupin_XRE_C"/>
    <property type="match status" value="1"/>
</dbReference>
<dbReference type="InterPro" id="IPR013096">
    <property type="entry name" value="Cupin_2"/>
</dbReference>
<dbReference type="Pfam" id="PF07883">
    <property type="entry name" value="Cupin_2"/>
    <property type="match status" value="1"/>
</dbReference>
<feature type="domain" description="HTH cro/C1-type" evidence="2">
    <location>
        <begin position="19"/>
        <end position="73"/>
    </location>
</feature>
<dbReference type="RefSeq" id="WP_202958515.1">
    <property type="nucleotide sequence ID" value="NZ_JAPCID010000016.1"/>
</dbReference>
<organism evidence="3 4">
    <name type="scientific">Solirubrobacter deserti</name>
    <dbReference type="NCBI Taxonomy" id="2282478"/>
    <lineage>
        <taxon>Bacteria</taxon>
        <taxon>Bacillati</taxon>
        <taxon>Actinomycetota</taxon>
        <taxon>Thermoleophilia</taxon>
        <taxon>Solirubrobacterales</taxon>
        <taxon>Solirubrobacteraceae</taxon>
        <taxon>Solirubrobacter</taxon>
    </lineage>
</organism>
<sequence length="185" mass="19784">MLSGFPSTNGFETDLGARVRTLRRERGLTLKGLGRLAGLSHPFLSQVERGLAKPSVSSVERIAAALDVSVAHLWAPPRQGEAVRVVRRDEGAVAEHHGATLRELPGEPAAPTLREWTAANRRWPAEAATEPGEVAIYVARGSIEVDVAGSLTTLEEGDTLRFDGALPHRLRRAGGTSTRALIVTS</sequence>
<dbReference type="PROSITE" id="PS50943">
    <property type="entry name" value="HTH_CROC1"/>
    <property type="match status" value="1"/>
</dbReference>
<dbReference type="EMBL" id="JAPCID010000016">
    <property type="protein sequence ID" value="MDA0138506.1"/>
    <property type="molecule type" value="Genomic_DNA"/>
</dbReference>
<keyword evidence="4" id="KW-1185">Reference proteome</keyword>
<evidence type="ECO:0000259" key="2">
    <source>
        <dbReference type="PROSITE" id="PS50943"/>
    </source>
</evidence>
<dbReference type="PANTHER" id="PTHR46797:SF1">
    <property type="entry name" value="METHYLPHOSPHONATE SYNTHASE"/>
    <property type="match status" value="1"/>
</dbReference>
<dbReference type="Pfam" id="PF13560">
    <property type="entry name" value="HTH_31"/>
    <property type="match status" value="1"/>
</dbReference>
<protein>
    <submittedName>
        <fullName evidence="3">XRE family transcriptional regulator</fullName>
    </submittedName>
</protein>
<evidence type="ECO:0000313" key="3">
    <source>
        <dbReference type="EMBL" id="MDA0138506.1"/>
    </source>
</evidence>
<accession>A0ABT4RIY2</accession>
<evidence type="ECO:0000313" key="4">
    <source>
        <dbReference type="Proteomes" id="UP001147700"/>
    </source>
</evidence>
<name>A0ABT4RIY2_9ACTN</name>
<dbReference type="SUPFAM" id="SSF47413">
    <property type="entry name" value="lambda repressor-like DNA-binding domains"/>
    <property type="match status" value="1"/>
</dbReference>
<dbReference type="Gene3D" id="2.60.120.10">
    <property type="entry name" value="Jelly Rolls"/>
    <property type="match status" value="1"/>
</dbReference>
<dbReference type="Proteomes" id="UP001147700">
    <property type="component" value="Unassembled WGS sequence"/>
</dbReference>
<comment type="caution">
    <text evidence="3">The sequence shown here is derived from an EMBL/GenBank/DDBJ whole genome shotgun (WGS) entry which is preliminary data.</text>
</comment>
<gene>
    <name evidence="3" type="ORF">OJ962_13470</name>
</gene>
<dbReference type="CDD" id="cd00093">
    <property type="entry name" value="HTH_XRE"/>
    <property type="match status" value="1"/>
</dbReference>
<dbReference type="Gene3D" id="1.10.260.40">
    <property type="entry name" value="lambda repressor-like DNA-binding domains"/>
    <property type="match status" value="1"/>
</dbReference>
<dbReference type="SMART" id="SM00530">
    <property type="entry name" value="HTH_XRE"/>
    <property type="match status" value="1"/>
</dbReference>
<reference evidence="3" key="1">
    <citation type="submission" date="2022-10" db="EMBL/GenBank/DDBJ databases">
        <title>The WGS of Solirubrobacter sp. CPCC 204708.</title>
        <authorList>
            <person name="Jiang Z."/>
        </authorList>
    </citation>
    <scope>NUCLEOTIDE SEQUENCE</scope>
    <source>
        <strain evidence="3">CPCC 204708</strain>
    </source>
</reference>
<dbReference type="InterPro" id="IPR014710">
    <property type="entry name" value="RmlC-like_jellyroll"/>
</dbReference>
<dbReference type="InterPro" id="IPR001387">
    <property type="entry name" value="Cro/C1-type_HTH"/>
</dbReference>
<keyword evidence="1" id="KW-0238">DNA-binding</keyword>
<dbReference type="PANTHER" id="PTHR46797">
    <property type="entry name" value="HTH-TYPE TRANSCRIPTIONAL REGULATOR"/>
    <property type="match status" value="1"/>
</dbReference>
<dbReference type="InterPro" id="IPR011051">
    <property type="entry name" value="RmlC_Cupin_sf"/>
</dbReference>
<evidence type="ECO:0000256" key="1">
    <source>
        <dbReference type="ARBA" id="ARBA00023125"/>
    </source>
</evidence>
<dbReference type="InterPro" id="IPR010982">
    <property type="entry name" value="Lambda_DNA-bd_dom_sf"/>
</dbReference>
<dbReference type="SUPFAM" id="SSF51182">
    <property type="entry name" value="RmlC-like cupins"/>
    <property type="match status" value="1"/>
</dbReference>
<dbReference type="InterPro" id="IPR050807">
    <property type="entry name" value="TransReg_Diox_bact_type"/>
</dbReference>